<reference evidence="11" key="1">
    <citation type="submission" date="2017-09" db="EMBL/GenBank/DDBJ databases">
        <title>Depth-based differentiation of microbial function through sediment-hosted aquifers and enrichment of novel symbionts in the deep terrestrial subsurface.</title>
        <authorList>
            <person name="Probst A.J."/>
            <person name="Ladd B."/>
            <person name="Jarett J.K."/>
            <person name="Geller-Mcgrath D.E."/>
            <person name="Sieber C.M.K."/>
            <person name="Emerson J.B."/>
            <person name="Anantharaman K."/>
            <person name="Thomas B.C."/>
            <person name="Malmstrom R."/>
            <person name="Stieglmeier M."/>
            <person name="Klingl A."/>
            <person name="Woyke T."/>
            <person name="Ryan C.M."/>
            <person name="Banfield J.F."/>
        </authorList>
    </citation>
    <scope>NUCLEOTIDE SEQUENCE [LARGE SCALE GENOMIC DNA]</scope>
</reference>
<evidence type="ECO:0000256" key="5">
    <source>
        <dbReference type="ARBA" id="ARBA00022840"/>
    </source>
</evidence>
<sequence>PYILSLLKVGQTASIVGELDIKKKPLIIGRDFELVKGELIHTGRIVPVYSEIYGLSSRTIREKVWRVIQSLGENQIPDELPEVILKNESLISLDTALRQIHFPSSLTQLNQAKMRLGFDELFYIQLSSQMIKNEWRKERVVFPFRIDGSIEHKIQSFIELLPFKLTKDQLISIADIKTDLAREYPMNRFLQGDVGSGKTVVAAVAAYIAYLNNTQTLIMAPTEILAEQHYKSFQALFAKLHIKIALQTGSHKSITTSDKIKYDIIIGTQALLTKGVRIDSVGFIVIDEQHRFGVAQRAMLREKGGHPHLLTMTATPIPRTVALTLYGELDLSAITTMPSGRIPIKSFVVPPQKRFDAYEWIKKQVDKHHSQVFIICPLVKESEVETMKSVKAVTAEYKILKTKIFPEFSVGLLHGKLKAIEKNKLMEEFRANKHEILLSTSVVEVGIDIPNATIMLIEGAERFGLAQLHQLRGRVGRGALQSYCLLFTSNDNPQSAGRLAFFARTENGAELAAYDLKLRGPGSIFGTMQHGYVDLKIASLTDTALIYRARKEVESVLALSPTLLKFPGLLTAIKQKKVDHVSRD</sequence>
<dbReference type="SMART" id="SM00490">
    <property type="entry name" value="HELICc"/>
    <property type="match status" value="1"/>
</dbReference>
<dbReference type="Proteomes" id="UP000230108">
    <property type="component" value="Unassembled WGS sequence"/>
</dbReference>
<dbReference type="AlphaFoldDB" id="A0A2M7QBH9"/>
<proteinExistence type="predicted"/>
<dbReference type="PANTHER" id="PTHR47964:SF1">
    <property type="entry name" value="ATP-DEPENDENT DNA HELICASE HOMOLOG RECG, CHLOROPLASTIC"/>
    <property type="match status" value="1"/>
</dbReference>
<keyword evidence="7" id="KW-0234">DNA repair</keyword>
<evidence type="ECO:0000256" key="7">
    <source>
        <dbReference type="ARBA" id="ARBA00023204"/>
    </source>
</evidence>
<keyword evidence="4 10" id="KW-0347">Helicase</keyword>
<dbReference type="InterPro" id="IPR027417">
    <property type="entry name" value="P-loop_NTPase"/>
</dbReference>
<dbReference type="Gene3D" id="3.40.50.300">
    <property type="entry name" value="P-loop containing nucleotide triphosphate hydrolases"/>
    <property type="match status" value="2"/>
</dbReference>
<keyword evidence="1" id="KW-0547">Nucleotide-binding</keyword>
<dbReference type="GO" id="GO:0005524">
    <property type="term" value="F:ATP binding"/>
    <property type="evidence" value="ECO:0007669"/>
    <property type="project" value="UniProtKB-KW"/>
</dbReference>
<evidence type="ECO:0000256" key="4">
    <source>
        <dbReference type="ARBA" id="ARBA00022806"/>
    </source>
</evidence>
<keyword evidence="2" id="KW-0227">DNA damage</keyword>
<dbReference type="EMBL" id="PFLF01000109">
    <property type="protein sequence ID" value="PIY68585.1"/>
    <property type="molecule type" value="Genomic_DNA"/>
</dbReference>
<dbReference type="InterPro" id="IPR014001">
    <property type="entry name" value="Helicase_ATP-bd"/>
</dbReference>
<dbReference type="Pfam" id="PF19833">
    <property type="entry name" value="RecG_dom3_C"/>
    <property type="match status" value="1"/>
</dbReference>
<dbReference type="InterPro" id="IPR045562">
    <property type="entry name" value="RecG_dom3_C"/>
</dbReference>
<dbReference type="GO" id="GO:0006281">
    <property type="term" value="P:DNA repair"/>
    <property type="evidence" value="ECO:0007669"/>
    <property type="project" value="UniProtKB-KW"/>
</dbReference>
<feature type="domain" description="Helicase C-terminal" evidence="9">
    <location>
        <begin position="360"/>
        <end position="519"/>
    </location>
</feature>
<evidence type="ECO:0000256" key="1">
    <source>
        <dbReference type="ARBA" id="ARBA00022741"/>
    </source>
</evidence>
<organism evidence="10 11">
    <name type="scientific">Candidatus Roizmanbacteria bacterium CG_4_10_14_0_8_um_filter_39_9</name>
    <dbReference type="NCBI Taxonomy" id="1974829"/>
    <lineage>
        <taxon>Bacteria</taxon>
        <taxon>Candidatus Roizmaniibacteriota</taxon>
    </lineage>
</organism>
<dbReference type="InterPro" id="IPR047112">
    <property type="entry name" value="RecG/Mfd"/>
</dbReference>
<keyword evidence="3" id="KW-0378">Hydrolase</keyword>
<dbReference type="PANTHER" id="PTHR47964">
    <property type="entry name" value="ATP-DEPENDENT DNA HELICASE HOMOLOG RECG, CHLOROPLASTIC"/>
    <property type="match status" value="1"/>
</dbReference>
<dbReference type="SUPFAM" id="SSF52540">
    <property type="entry name" value="P-loop containing nucleoside triphosphate hydrolases"/>
    <property type="match status" value="2"/>
</dbReference>
<name>A0A2M7QBH9_9BACT</name>
<evidence type="ECO:0000259" key="9">
    <source>
        <dbReference type="PROSITE" id="PS51194"/>
    </source>
</evidence>
<evidence type="ECO:0000256" key="3">
    <source>
        <dbReference type="ARBA" id="ARBA00022801"/>
    </source>
</evidence>
<protein>
    <submittedName>
        <fullName evidence="10">DNA helicase RecG</fullName>
    </submittedName>
</protein>
<dbReference type="Pfam" id="PF00270">
    <property type="entry name" value="DEAD"/>
    <property type="match status" value="1"/>
</dbReference>
<feature type="domain" description="Helicase ATP-binding" evidence="8">
    <location>
        <begin position="179"/>
        <end position="334"/>
    </location>
</feature>
<dbReference type="SMART" id="SM00487">
    <property type="entry name" value="DEXDc"/>
    <property type="match status" value="1"/>
</dbReference>
<keyword evidence="6" id="KW-0238">DNA-binding</keyword>
<evidence type="ECO:0000313" key="10">
    <source>
        <dbReference type="EMBL" id="PIY68585.1"/>
    </source>
</evidence>
<evidence type="ECO:0000256" key="2">
    <source>
        <dbReference type="ARBA" id="ARBA00022763"/>
    </source>
</evidence>
<dbReference type="SUPFAM" id="SSF50249">
    <property type="entry name" value="Nucleic acid-binding proteins"/>
    <property type="match status" value="1"/>
</dbReference>
<evidence type="ECO:0000313" key="11">
    <source>
        <dbReference type="Proteomes" id="UP000230108"/>
    </source>
</evidence>
<evidence type="ECO:0000256" key="6">
    <source>
        <dbReference type="ARBA" id="ARBA00023125"/>
    </source>
</evidence>
<accession>A0A2M7QBH9</accession>
<dbReference type="GO" id="GO:0003677">
    <property type="term" value="F:DNA binding"/>
    <property type="evidence" value="ECO:0007669"/>
    <property type="project" value="UniProtKB-KW"/>
</dbReference>
<dbReference type="PROSITE" id="PS51194">
    <property type="entry name" value="HELICASE_CTER"/>
    <property type="match status" value="1"/>
</dbReference>
<feature type="non-terminal residue" evidence="10">
    <location>
        <position position="1"/>
    </location>
</feature>
<gene>
    <name evidence="10" type="ORF">COY90_05095</name>
</gene>
<dbReference type="InterPro" id="IPR001650">
    <property type="entry name" value="Helicase_C-like"/>
</dbReference>
<dbReference type="InterPro" id="IPR011545">
    <property type="entry name" value="DEAD/DEAH_box_helicase_dom"/>
</dbReference>
<comment type="caution">
    <text evidence="10">The sequence shown here is derived from an EMBL/GenBank/DDBJ whole genome shotgun (WGS) entry which is preliminary data.</text>
</comment>
<dbReference type="InterPro" id="IPR012340">
    <property type="entry name" value="NA-bd_OB-fold"/>
</dbReference>
<dbReference type="GO" id="GO:0003678">
    <property type="term" value="F:DNA helicase activity"/>
    <property type="evidence" value="ECO:0007669"/>
    <property type="project" value="TreeGrafter"/>
</dbReference>
<dbReference type="PROSITE" id="PS51192">
    <property type="entry name" value="HELICASE_ATP_BIND_1"/>
    <property type="match status" value="1"/>
</dbReference>
<keyword evidence="5" id="KW-0067">ATP-binding</keyword>
<dbReference type="Pfam" id="PF00271">
    <property type="entry name" value="Helicase_C"/>
    <property type="match status" value="1"/>
</dbReference>
<dbReference type="GO" id="GO:0016787">
    <property type="term" value="F:hydrolase activity"/>
    <property type="evidence" value="ECO:0007669"/>
    <property type="project" value="UniProtKB-KW"/>
</dbReference>
<evidence type="ECO:0000259" key="8">
    <source>
        <dbReference type="PROSITE" id="PS51192"/>
    </source>
</evidence>